<accession>A0A7I8KWG1</accession>
<keyword evidence="2" id="KW-1185">Reference proteome</keyword>
<dbReference type="EMBL" id="LR746272">
    <property type="protein sequence ID" value="CAA7402157.1"/>
    <property type="molecule type" value="Genomic_DNA"/>
</dbReference>
<protein>
    <submittedName>
        <fullName evidence="1">Uncharacterized protein</fullName>
    </submittedName>
</protein>
<gene>
    <name evidence="1" type="ORF">SI8410_09012835</name>
</gene>
<dbReference type="OrthoDB" id="1925091at2759"/>
<proteinExistence type="predicted"/>
<dbReference type="PANTHER" id="PTHR37383">
    <property type="entry name" value="OS01G0694200 PROTEIN"/>
    <property type="match status" value="1"/>
</dbReference>
<reference evidence="1" key="1">
    <citation type="submission" date="2020-02" db="EMBL/GenBank/DDBJ databases">
        <authorList>
            <person name="Scholz U."/>
            <person name="Mascher M."/>
            <person name="Fiebig A."/>
        </authorList>
    </citation>
    <scope>NUCLEOTIDE SEQUENCE</scope>
</reference>
<organism evidence="1 2">
    <name type="scientific">Spirodela intermedia</name>
    <name type="common">Intermediate duckweed</name>
    <dbReference type="NCBI Taxonomy" id="51605"/>
    <lineage>
        <taxon>Eukaryota</taxon>
        <taxon>Viridiplantae</taxon>
        <taxon>Streptophyta</taxon>
        <taxon>Embryophyta</taxon>
        <taxon>Tracheophyta</taxon>
        <taxon>Spermatophyta</taxon>
        <taxon>Magnoliopsida</taxon>
        <taxon>Liliopsida</taxon>
        <taxon>Araceae</taxon>
        <taxon>Lemnoideae</taxon>
        <taxon>Spirodela</taxon>
    </lineage>
</organism>
<name>A0A7I8KWG1_SPIIN</name>
<evidence type="ECO:0000313" key="2">
    <source>
        <dbReference type="Proteomes" id="UP000663760"/>
    </source>
</evidence>
<dbReference type="Proteomes" id="UP000663760">
    <property type="component" value="Chromosome 9"/>
</dbReference>
<dbReference type="PANTHER" id="PTHR37383:SF1">
    <property type="entry name" value="OS01G0694200 PROTEIN"/>
    <property type="match status" value="1"/>
</dbReference>
<sequence>MQAHKLHLRHKRCSFSPFAGSPLSAVSSLLVEPFSRSLALKLSDSSFLLYPPVPVPFSPTTFPLPTTISPISTSACFIRLLRSPGADIGRVLFLSASSQGASVLLRGWFLLGGSGNGGEGFIPVQLSSRKDRMKSELVLDHRHGFSVTLAGSVNVFVLHSPAEGKILVYAARLCGEVGEEFWVDLMKCAVIECTSPVFSIQLSTGFLLLGEVAGVRVFPLRPLVKGRAGSRKNSRRRRKEDMIESFNRGLIQFRGKNLPNGVVTGVVAGKNGPCQASIFPSESTASLCNSDDGHSVEKRHDAALDYPLTGKVEPEKASAKLRTVKLRQNSGELSSYFVAFDNAEVQSPKKVSLSRLPVKTTSIHVLPQRKFLVLDSIGDLHLLSLCKHVVSEADSTVNTVESSKESYIVRLDCTIKVQMLAACPDLSTRGQIVWISDSLYSVHVIKLMDVGENDEKTGKKLAQVSAIRAIFSSERIQDIVPLTENAVMILEEGDIYVYEID</sequence>
<dbReference type="AlphaFoldDB" id="A0A7I8KWG1"/>
<evidence type="ECO:0000313" key="1">
    <source>
        <dbReference type="EMBL" id="CAA7402157.1"/>
    </source>
</evidence>